<keyword evidence="4" id="KW-1185">Reference proteome</keyword>
<proteinExistence type="predicted"/>
<dbReference type="PANTHER" id="PTHR31302">
    <property type="entry name" value="TRANSMEMBRANE PROTEIN WITH METALLOPHOSPHOESTERASE DOMAIN-RELATED"/>
    <property type="match status" value="1"/>
</dbReference>
<sequence length="379" mass="41381">MSRRWLALVSILVTYAALIYYIGWNLSLFLSSQSLSPGLGMWTAVVFASVSYFLAMALVRFWGALPARLFKAAASYSIVVLEYLILLLPLADLGWLAARAAGVSLDAYAGAAGWTVLGLLLVLLAWGTRNALSPVVRRHSVQVDKSMPDRDSVTLLVASDIHLGDIVGKRHLRKLVRISQELRPDLILLPGDVLDDSVKPFLHLRMAEVISQLKAPLGTYAVLGNHEYYGGDIPAYIEAMRQAGIPVLQDEWVDAGGIVIAGRKDRTAESLPGAGRLPTAELLRDIDSASPIVLLDHQPYGFAEAAAAGADVLLCGHTHRGQFAPNHLVTRRLFELDWGYMRKSLTHVFVSSGFGSWGPPVRLFSRSETLLLTLTFRSA</sequence>
<dbReference type="InterPro" id="IPR051158">
    <property type="entry name" value="Metallophosphoesterase_sf"/>
</dbReference>
<evidence type="ECO:0000313" key="3">
    <source>
        <dbReference type="EMBL" id="QJC52059.1"/>
    </source>
</evidence>
<dbReference type="EMBL" id="CP051428">
    <property type="protein sequence ID" value="QJC52059.1"/>
    <property type="molecule type" value="Genomic_DNA"/>
</dbReference>
<gene>
    <name evidence="3" type="ORF">HGI30_11185</name>
</gene>
<feature type="transmembrane region" description="Helical" evidence="1">
    <location>
        <begin position="74"/>
        <end position="95"/>
    </location>
</feature>
<dbReference type="PANTHER" id="PTHR31302:SF0">
    <property type="entry name" value="TRANSMEMBRANE PROTEIN WITH METALLOPHOSPHOESTERASE DOMAIN"/>
    <property type="match status" value="1"/>
</dbReference>
<evidence type="ECO:0000256" key="1">
    <source>
        <dbReference type="SAM" id="Phobius"/>
    </source>
</evidence>
<dbReference type="RefSeq" id="WP_168907635.1">
    <property type="nucleotide sequence ID" value="NZ_CP051428.1"/>
</dbReference>
<dbReference type="GO" id="GO:0016787">
    <property type="term" value="F:hydrolase activity"/>
    <property type="evidence" value="ECO:0007669"/>
    <property type="project" value="InterPro"/>
</dbReference>
<keyword evidence="1" id="KW-0812">Transmembrane</keyword>
<organism evidence="3 4">
    <name type="scientific">Paenibacillus albicereus</name>
    <dbReference type="NCBI Taxonomy" id="2726185"/>
    <lineage>
        <taxon>Bacteria</taxon>
        <taxon>Bacillati</taxon>
        <taxon>Bacillota</taxon>
        <taxon>Bacilli</taxon>
        <taxon>Bacillales</taxon>
        <taxon>Paenibacillaceae</taxon>
        <taxon>Paenibacillus</taxon>
    </lineage>
</organism>
<name>A0A6H2GXH4_9BACL</name>
<dbReference type="KEGG" id="palr:HGI30_11185"/>
<keyword evidence="1" id="KW-1133">Transmembrane helix</keyword>
<dbReference type="Pfam" id="PF00149">
    <property type="entry name" value="Metallophos"/>
    <property type="match status" value="1"/>
</dbReference>
<feature type="domain" description="Calcineurin-like phosphoesterase" evidence="2">
    <location>
        <begin position="154"/>
        <end position="320"/>
    </location>
</feature>
<keyword evidence="1" id="KW-0472">Membrane</keyword>
<dbReference type="Proteomes" id="UP000502136">
    <property type="component" value="Chromosome"/>
</dbReference>
<feature type="transmembrane region" description="Helical" evidence="1">
    <location>
        <begin position="5"/>
        <end position="22"/>
    </location>
</feature>
<reference evidence="3 4" key="1">
    <citation type="submission" date="2020-04" db="EMBL/GenBank/DDBJ databases">
        <title>Novel Paenibacillus strain UniB2 isolated from commercial digestive syrup.</title>
        <authorList>
            <person name="Thorat V."/>
            <person name="Kirdat K."/>
            <person name="Tiwarekar B."/>
            <person name="Yadav A."/>
        </authorList>
    </citation>
    <scope>NUCLEOTIDE SEQUENCE [LARGE SCALE GENOMIC DNA]</scope>
    <source>
        <strain evidence="3 4">UniB2</strain>
    </source>
</reference>
<evidence type="ECO:0000259" key="2">
    <source>
        <dbReference type="Pfam" id="PF00149"/>
    </source>
</evidence>
<feature type="transmembrane region" description="Helical" evidence="1">
    <location>
        <begin position="42"/>
        <end position="62"/>
    </location>
</feature>
<dbReference type="AlphaFoldDB" id="A0A6H2GXH4"/>
<dbReference type="SUPFAM" id="SSF56300">
    <property type="entry name" value="Metallo-dependent phosphatases"/>
    <property type="match status" value="1"/>
</dbReference>
<dbReference type="CDD" id="cd07385">
    <property type="entry name" value="MPP_YkuE_C"/>
    <property type="match status" value="1"/>
</dbReference>
<protein>
    <submittedName>
        <fullName evidence="3">Metallophosphoesterase</fullName>
    </submittedName>
</protein>
<accession>A0A6H2GXH4</accession>
<evidence type="ECO:0000313" key="4">
    <source>
        <dbReference type="Proteomes" id="UP000502136"/>
    </source>
</evidence>
<dbReference type="Gene3D" id="3.60.21.10">
    <property type="match status" value="1"/>
</dbReference>
<feature type="transmembrane region" description="Helical" evidence="1">
    <location>
        <begin position="107"/>
        <end position="128"/>
    </location>
</feature>
<dbReference type="InterPro" id="IPR029052">
    <property type="entry name" value="Metallo-depent_PP-like"/>
</dbReference>
<dbReference type="InterPro" id="IPR004843">
    <property type="entry name" value="Calcineurin-like_PHP"/>
</dbReference>